<proteinExistence type="predicted"/>
<dbReference type="Proteomes" id="UP000593594">
    <property type="component" value="Chromosome"/>
</dbReference>
<dbReference type="AlphaFoldDB" id="A0A7S8HEA3"/>
<gene>
    <name evidence="1" type="ORF">HW532_04415</name>
</gene>
<sequence length="802" mass="92118">MSHMSVTVRLRPIRFAFLVRPTDTAALLEIFRINTCLWGGKFNPIIPIMKKIPPWWDRHEHVTETAVQVVNGYLDFFEPDFLVEASMGLAAGLGFENDRVLQLSDILTRDGDRDQRGSGLSVMDLYRDLYRSEFQFTRRHEHGIVHVAAREKKFHAFSACLAGDFPKTDGLAYFENAFIDTFDPETVVLDGDALAEFFRSGRRSALRMGHSKLNVGYHDLSDPALFVLDPTKSQDLIDYWNLRATRRDVLPVPVQWAGELSAFAKEFIKLNYRPLPDNPNGVMIQPHVMFARSIPTENLDRIYRAHFRVEIEGAIVRQDCYPPLWRSSPSFTVREMRPTLSADSKTFDAPIDPEKPELRFEGLHPEFASEYGNDHRWANVVNLRDWGLNGQVATVYPTNHRHGLFSRLNIDLEYLLSTTEGLVVFHKYRGVSQFWQFSDDATTIRKWLETKNVRSSQSDSGRATQQIVKTLSGFWGVRSIAHPEIVQLLDKISRKPGSRSIQHQEFRNRIHNITKGDIWRRKNFETLVQRNAVELGLEIKCEKCSSWSWHQLKDLGHTVNCGLCLQSFPFPVIDPSSSQHTRWSYRLVGPFALPDYAGGGYAAALTLRFFATVIGRTRAQITWSAGQELELEPTCKPEADVILWYQRKQILGNDYPTETVFGEAKSFSREAFTRDDVGRMKCLAKRFPGSIIVFATMKEASDLSHREIARLRRLATWGREYLPNQRGTRAPVIMLTGTELFTAYSLKSEWEAKGGKRAKIASHGLARMDNLRHLADYTQQLYLGLESYHSWLIKKRQRRRAR</sequence>
<name>A0A7S8HEA3_9HYPH</name>
<dbReference type="EMBL" id="CP058214">
    <property type="protein sequence ID" value="QPC45178.1"/>
    <property type="molecule type" value="Genomic_DNA"/>
</dbReference>
<keyword evidence="2" id="KW-1185">Reference proteome</keyword>
<protein>
    <submittedName>
        <fullName evidence="1">Uncharacterized protein</fullName>
    </submittedName>
</protein>
<evidence type="ECO:0000313" key="1">
    <source>
        <dbReference type="EMBL" id="QPC45178.1"/>
    </source>
</evidence>
<organism evidence="1 2">
    <name type="scientific">Kaustia mangrovi</name>
    <dbReference type="NCBI Taxonomy" id="2593653"/>
    <lineage>
        <taxon>Bacteria</taxon>
        <taxon>Pseudomonadati</taxon>
        <taxon>Pseudomonadota</taxon>
        <taxon>Alphaproteobacteria</taxon>
        <taxon>Hyphomicrobiales</taxon>
        <taxon>Parvibaculaceae</taxon>
        <taxon>Kaustia</taxon>
    </lineage>
</organism>
<accession>A0A7S8HEA3</accession>
<dbReference type="KEGG" id="kmn:HW532_04415"/>
<reference evidence="1 2" key="1">
    <citation type="submission" date="2020-06" db="EMBL/GenBank/DDBJ databases">
        <title>Genome sequence of 2 isolates from Red Sea Mangroves.</title>
        <authorList>
            <person name="Sefrji F."/>
            <person name="Michoud G."/>
            <person name="Merlino G."/>
            <person name="Daffonchio D."/>
        </authorList>
    </citation>
    <scope>NUCLEOTIDE SEQUENCE [LARGE SCALE GENOMIC DNA]</scope>
    <source>
        <strain evidence="1 2">R1DC25</strain>
    </source>
</reference>
<evidence type="ECO:0000313" key="2">
    <source>
        <dbReference type="Proteomes" id="UP000593594"/>
    </source>
</evidence>